<dbReference type="Proteomes" id="UP000249547">
    <property type="component" value="Unassembled WGS sequence"/>
</dbReference>
<gene>
    <name evidence="2" type="ORF">LX64_02469</name>
</gene>
<dbReference type="InterPro" id="IPR036388">
    <property type="entry name" value="WH-like_DNA-bd_sf"/>
</dbReference>
<dbReference type="RefSeq" id="WP_111597916.1">
    <property type="nucleotide sequence ID" value="NZ_QLLL01000004.1"/>
</dbReference>
<dbReference type="SUPFAM" id="SSF46785">
    <property type="entry name" value="Winged helix' DNA-binding domain"/>
    <property type="match status" value="1"/>
</dbReference>
<dbReference type="PANTHER" id="PTHR33164">
    <property type="entry name" value="TRANSCRIPTIONAL REGULATOR, MARR FAMILY"/>
    <property type="match status" value="1"/>
</dbReference>
<dbReference type="PROSITE" id="PS50995">
    <property type="entry name" value="HTH_MARR_2"/>
    <property type="match status" value="1"/>
</dbReference>
<proteinExistence type="predicted"/>
<organism evidence="2 3">
    <name type="scientific">Chitinophaga skermanii</name>
    <dbReference type="NCBI Taxonomy" id="331697"/>
    <lineage>
        <taxon>Bacteria</taxon>
        <taxon>Pseudomonadati</taxon>
        <taxon>Bacteroidota</taxon>
        <taxon>Chitinophagia</taxon>
        <taxon>Chitinophagales</taxon>
        <taxon>Chitinophagaceae</taxon>
        <taxon>Chitinophaga</taxon>
    </lineage>
</organism>
<dbReference type="PANTHER" id="PTHR33164:SF43">
    <property type="entry name" value="HTH-TYPE TRANSCRIPTIONAL REPRESSOR YETL"/>
    <property type="match status" value="1"/>
</dbReference>
<dbReference type="GO" id="GO:0003677">
    <property type="term" value="F:DNA binding"/>
    <property type="evidence" value="ECO:0007669"/>
    <property type="project" value="UniProtKB-KW"/>
</dbReference>
<dbReference type="InterPro" id="IPR039422">
    <property type="entry name" value="MarR/SlyA-like"/>
</dbReference>
<reference evidence="2 3" key="1">
    <citation type="submission" date="2018-06" db="EMBL/GenBank/DDBJ databases">
        <title>Genomic Encyclopedia of Archaeal and Bacterial Type Strains, Phase II (KMG-II): from individual species to whole genera.</title>
        <authorList>
            <person name="Goeker M."/>
        </authorList>
    </citation>
    <scope>NUCLEOTIDE SEQUENCE [LARGE SCALE GENOMIC DNA]</scope>
    <source>
        <strain evidence="2 3">DSM 23857</strain>
    </source>
</reference>
<dbReference type="OrthoDB" id="5327581at2"/>
<keyword evidence="3" id="KW-1185">Reference proteome</keyword>
<evidence type="ECO:0000259" key="1">
    <source>
        <dbReference type="PROSITE" id="PS50995"/>
    </source>
</evidence>
<dbReference type="SMART" id="SM00347">
    <property type="entry name" value="HTH_MARR"/>
    <property type="match status" value="1"/>
</dbReference>
<dbReference type="InterPro" id="IPR036390">
    <property type="entry name" value="WH_DNA-bd_sf"/>
</dbReference>
<dbReference type="InterPro" id="IPR000835">
    <property type="entry name" value="HTH_MarR-typ"/>
</dbReference>
<name>A0A327QNT1_9BACT</name>
<dbReference type="AlphaFoldDB" id="A0A327QNT1"/>
<feature type="domain" description="HTH marR-type" evidence="1">
    <location>
        <begin position="7"/>
        <end position="141"/>
    </location>
</feature>
<sequence>MAIEKTSDILFNTIDISIKKYRQLVQQSLVENDVDVTIDQWMVLSAFNETPDATQQQIANTINKDYASVTRMIELLVQKKLLKRTTHNQDRRRFNLSITPQATTLLKNLQPIMKANRKTALKGLKNNEIDQLNDLLNKIIANCEA</sequence>
<dbReference type="Pfam" id="PF01047">
    <property type="entry name" value="MarR"/>
    <property type="match status" value="1"/>
</dbReference>
<dbReference type="EMBL" id="QLLL01000004">
    <property type="protein sequence ID" value="RAJ05312.1"/>
    <property type="molecule type" value="Genomic_DNA"/>
</dbReference>
<accession>A0A327QNT1</accession>
<dbReference type="Gene3D" id="1.10.10.10">
    <property type="entry name" value="Winged helix-like DNA-binding domain superfamily/Winged helix DNA-binding domain"/>
    <property type="match status" value="1"/>
</dbReference>
<protein>
    <submittedName>
        <fullName evidence="2">DNA-binding MarR family transcriptional regulator</fullName>
    </submittedName>
</protein>
<dbReference type="GO" id="GO:0006950">
    <property type="term" value="P:response to stress"/>
    <property type="evidence" value="ECO:0007669"/>
    <property type="project" value="TreeGrafter"/>
</dbReference>
<dbReference type="PRINTS" id="PR00598">
    <property type="entry name" value="HTHMARR"/>
</dbReference>
<evidence type="ECO:0000313" key="3">
    <source>
        <dbReference type="Proteomes" id="UP000249547"/>
    </source>
</evidence>
<keyword evidence="2" id="KW-0238">DNA-binding</keyword>
<evidence type="ECO:0000313" key="2">
    <source>
        <dbReference type="EMBL" id="RAJ05312.1"/>
    </source>
</evidence>
<dbReference type="GO" id="GO:0003700">
    <property type="term" value="F:DNA-binding transcription factor activity"/>
    <property type="evidence" value="ECO:0007669"/>
    <property type="project" value="InterPro"/>
</dbReference>
<comment type="caution">
    <text evidence="2">The sequence shown here is derived from an EMBL/GenBank/DDBJ whole genome shotgun (WGS) entry which is preliminary data.</text>
</comment>